<accession>A0AAE1KM83</accession>
<sequence>MPDLPDSRPPPQTPSGLIKAERPAPPTNTTTLLLQPHHQAMHAALHTPKYSTRDAVVSIYRREIDKGRHLKGR</sequence>
<keyword evidence="3" id="KW-1185">Reference proteome</keyword>
<name>A0AAE1KM83_PETCI</name>
<organism evidence="2 3">
    <name type="scientific">Petrolisthes cinctipes</name>
    <name type="common">Flat porcelain crab</name>
    <dbReference type="NCBI Taxonomy" id="88211"/>
    <lineage>
        <taxon>Eukaryota</taxon>
        <taxon>Metazoa</taxon>
        <taxon>Ecdysozoa</taxon>
        <taxon>Arthropoda</taxon>
        <taxon>Crustacea</taxon>
        <taxon>Multicrustacea</taxon>
        <taxon>Malacostraca</taxon>
        <taxon>Eumalacostraca</taxon>
        <taxon>Eucarida</taxon>
        <taxon>Decapoda</taxon>
        <taxon>Pleocyemata</taxon>
        <taxon>Anomura</taxon>
        <taxon>Galatheoidea</taxon>
        <taxon>Porcellanidae</taxon>
        <taxon>Petrolisthes</taxon>
    </lineage>
</organism>
<evidence type="ECO:0000313" key="3">
    <source>
        <dbReference type="Proteomes" id="UP001286313"/>
    </source>
</evidence>
<dbReference type="Proteomes" id="UP001286313">
    <property type="component" value="Unassembled WGS sequence"/>
</dbReference>
<gene>
    <name evidence="2" type="ORF">Pcinc_018882</name>
</gene>
<dbReference type="EMBL" id="JAWQEG010001838">
    <property type="protein sequence ID" value="KAK3876322.1"/>
    <property type="molecule type" value="Genomic_DNA"/>
</dbReference>
<comment type="caution">
    <text evidence="2">The sequence shown here is derived from an EMBL/GenBank/DDBJ whole genome shotgun (WGS) entry which is preliminary data.</text>
</comment>
<feature type="region of interest" description="Disordered" evidence="1">
    <location>
        <begin position="1"/>
        <end position="29"/>
    </location>
</feature>
<dbReference type="AlphaFoldDB" id="A0AAE1KM83"/>
<reference evidence="2" key="1">
    <citation type="submission" date="2023-10" db="EMBL/GenBank/DDBJ databases">
        <title>Genome assemblies of two species of porcelain crab, Petrolisthes cinctipes and Petrolisthes manimaculis (Anomura: Porcellanidae).</title>
        <authorList>
            <person name="Angst P."/>
        </authorList>
    </citation>
    <scope>NUCLEOTIDE SEQUENCE</scope>
    <source>
        <strain evidence="2">PB745_01</strain>
        <tissue evidence="2">Gill</tissue>
    </source>
</reference>
<protein>
    <submittedName>
        <fullName evidence="2">Uncharacterized protein</fullName>
    </submittedName>
</protein>
<evidence type="ECO:0000313" key="2">
    <source>
        <dbReference type="EMBL" id="KAK3876322.1"/>
    </source>
</evidence>
<proteinExistence type="predicted"/>
<evidence type="ECO:0000256" key="1">
    <source>
        <dbReference type="SAM" id="MobiDB-lite"/>
    </source>
</evidence>